<gene>
    <name evidence="1" type="ORF">EV193_11595</name>
</gene>
<evidence type="ECO:0000313" key="2">
    <source>
        <dbReference type="Proteomes" id="UP000294257"/>
    </source>
</evidence>
<organism evidence="1 2">
    <name type="scientific">Herbihabitans rhizosphaerae</name>
    <dbReference type="NCBI Taxonomy" id="1872711"/>
    <lineage>
        <taxon>Bacteria</taxon>
        <taxon>Bacillati</taxon>
        <taxon>Actinomycetota</taxon>
        <taxon>Actinomycetes</taxon>
        <taxon>Pseudonocardiales</taxon>
        <taxon>Pseudonocardiaceae</taxon>
        <taxon>Herbihabitans</taxon>
    </lineage>
</organism>
<reference evidence="1 2" key="1">
    <citation type="submission" date="2019-02" db="EMBL/GenBank/DDBJ databases">
        <title>Genomic Encyclopedia of Type Strains, Phase IV (KMG-IV): sequencing the most valuable type-strain genomes for metagenomic binning, comparative biology and taxonomic classification.</title>
        <authorList>
            <person name="Goeker M."/>
        </authorList>
    </citation>
    <scope>NUCLEOTIDE SEQUENCE [LARGE SCALE GENOMIC DNA]</scope>
    <source>
        <strain evidence="1 2">DSM 101727</strain>
    </source>
</reference>
<evidence type="ECO:0000313" key="1">
    <source>
        <dbReference type="EMBL" id="RZS31216.1"/>
    </source>
</evidence>
<dbReference type="EMBL" id="SGWQ01000015">
    <property type="protein sequence ID" value="RZS31216.1"/>
    <property type="molecule type" value="Genomic_DNA"/>
</dbReference>
<sequence>MVTSNRGVEQVELNAPEPVRHVRVHGVKRKTEWGYSLYELWAFGTPL</sequence>
<comment type="caution">
    <text evidence="1">The sequence shown here is derived from an EMBL/GenBank/DDBJ whole genome shotgun (WGS) entry which is preliminary data.</text>
</comment>
<keyword evidence="2" id="KW-1185">Reference proteome</keyword>
<name>A0A4Q7KDJ9_9PSEU</name>
<protein>
    <submittedName>
        <fullName evidence="1">Uncharacterized protein</fullName>
    </submittedName>
</protein>
<proteinExistence type="predicted"/>
<dbReference type="Proteomes" id="UP000294257">
    <property type="component" value="Unassembled WGS sequence"/>
</dbReference>
<dbReference type="AlphaFoldDB" id="A0A4Q7KDJ9"/>
<accession>A0A4Q7KDJ9</accession>